<evidence type="ECO:0000313" key="2">
    <source>
        <dbReference type="EMBL" id="MYM71374.1"/>
    </source>
</evidence>
<name>A0A7X4GYG5_9BURK</name>
<keyword evidence="1" id="KW-0812">Transmembrane</keyword>
<feature type="transmembrane region" description="Helical" evidence="1">
    <location>
        <begin position="269"/>
        <end position="289"/>
    </location>
</feature>
<feature type="transmembrane region" description="Helical" evidence="1">
    <location>
        <begin position="111"/>
        <end position="130"/>
    </location>
</feature>
<sequence length="306" mass="30969">MQTQPLNAGPGLAVGAVPAVDGNASGVSWGAILAGAAAAAALSFILLILGMGLGLSSVSPYQYNDKPLGTASVIWIAFMQLAASGIGGYMAGRLRVKWASIHTDEVYFRDTAHGLLAWAVATLVTVAVLAGGARAALSGAIDTGAAVATAAAPVAAAAGATAGANAGAGRSNTYFADMILRSPNGDVATDAQRSEINRILLTDLAAGKISGEDRVYLAQLVAKRTGMTQAEAEQRIDLIYAQATQAAADAKAKAMAAAEEARKAAAHSALWMFVALLLGAFIAAISAIAGGRNRDHARVLITQRTI</sequence>
<evidence type="ECO:0000256" key="1">
    <source>
        <dbReference type="SAM" id="Phobius"/>
    </source>
</evidence>
<dbReference type="AlphaFoldDB" id="A0A7X4GYG5"/>
<accession>A0A7X4GYG5</accession>
<gene>
    <name evidence="2" type="ORF">GTP56_04085</name>
</gene>
<dbReference type="RefSeq" id="WP_161049098.1">
    <property type="nucleotide sequence ID" value="NZ_WWCR01000002.1"/>
</dbReference>
<protein>
    <recommendedName>
        <fullName evidence="4">Transmembrane protein</fullName>
    </recommendedName>
</protein>
<keyword evidence="1" id="KW-1133">Transmembrane helix</keyword>
<feature type="transmembrane region" description="Helical" evidence="1">
    <location>
        <begin position="68"/>
        <end position="91"/>
    </location>
</feature>
<dbReference type="Proteomes" id="UP000469734">
    <property type="component" value="Unassembled WGS sequence"/>
</dbReference>
<keyword evidence="1" id="KW-0472">Membrane</keyword>
<reference evidence="2 3" key="1">
    <citation type="submission" date="2019-12" db="EMBL/GenBank/DDBJ databases">
        <title>Novel species isolated from a subtropical stream in China.</title>
        <authorList>
            <person name="Lu H."/>
        </authorList>
    </citation>
    <scope>NUCLEOTIDE SEQUENCE [LARGE SCALE GENOMIC DNA]</scope>
    <source>
        <strain evidence="2 3">FT134W</strain>
    </source>
</reference>
<evidence type="ECO:0008006" key="4">
    <source>
        <dbReference type="Google" id="ProtNLM"/>
    </source>
</evidence>
<proteinExistence type="predicted"/>
<feature type="transmembrane region" description="Helical" evidence="1">
    <location>
        <begin position="31"/>
        <end position="56"/>
    </location>
</feature>
<comment type="caution">
    <text evidence="2">The sequence shown here is derived from an EMBL/GenBank/DDBJ whole genome shotgun (WGS) entry which is preliminary data.</text>
</comment>
<dbReference type="EMBL" id="WWCR01000002">
    <property type="protein sequence ID" value="MYM71374.1"/>
    <property type="molecule type" value="Genomic_DNA"/>
</dbReference>
<organism evidence="2 3">
    <name type="scientific">Duganella margarita</name>
    <dbReference type="NCBI Taxonomy" id="2692170"/>
    <lineage>
        <taxon>Bacteria</taxon>
        <taxon>Pseudomonadati</taxon>
        <taxon>Pseudomonadota</taxon>
        <taxon>Betaproteobacteria</taxon>
        <taxon>Burkholderiales</taxon>
        <taxon>Oxalobacteraceae</taxon>
        <taxon>Telluria group</taxon>
        <taxon>Duganella</taxon>
    </lineage>
</organism>
<evidence type="ECO:0000313" key="3">
    <source>
        <dbReference type="Proteomes" id="UP000469734"/>
    </source>
</evidence>